<evidence type="ECO:0000256" key="1">
    <source>
        <dbReference type="ARBA" id="ARBA00022962"/>
    </source>
</evidence>
<dbReference type="PRINTS" id="PR00099">
    <property type="entry name" value="CPSGATASE"/>
</dbReference>
<feature type="domain" description="Glutamine amidotransferase" evidence="2">
    <location>
        <begin position="3"/>
        <end position="185"/>
    </location>
</feature>
<dbReference type="NCBIfam" id="TIGR00566">
    <property type="entry name" value="trpG_papA"/>
    <property type="match status" value="1"/>
</dbReference>
<dbReference type="PRINTS" id="PR00097">
    <property type="entry name" value="ANTSNTHASEII"/>
</dbReference>
<dbReference type="PANTHER" id="PTHR43418:SF8">
    <property type="entry name" value="SYNTHASE COMPONENT II, PUTATIVE-RELATED"/>
    <property type="match status" value="1"/>
</dbReference>
<dbReference type="CDD" id="cd01743">
    <property type="entry name" value="GATase1_Anthranilate_Synthase"/>
    <property type="match status" value="1"/>
</dbReference>
<dbReference type="PROSITE" id="PS51273">
    <property type="entry name" value="GATASE_TYPE_1"/>
    <property type="match status" value="1"/>
</dbReference>
<dbReference type="Proteomes" id="UP000065511">
    <property type="component" value="Chromosome"/>
</dbReference>
<proteinExistence type="predicted"/>
<organism evidence="3 4">
    <name type="scientific">Enterococcus silesiacus</name>
    <dbReference type="NCBI Taxonomy" id="332949"/>
    <lineage>
        <taxon>Bacteria</taxon>
        <taxon>Bacillati</taxon>
        <taxon>Bacillota</taxon>
        <taxon>Bacilli</taxon>
        <taxon>Lactobacillales</taxon>
        <taxon>Enterococcaceae</taxon>
        <taxon>Enterococcus</taxon>
    </lineage>
</organism>
<dbReference type="PANTHER" id="PTHR43418">
    <property type="entry name" value="MULTIFUNCTIONAL TRYPTOPHAN BIOSYNTHESIS PROTEIN-RELATED"/>
    <property type="match status" value="1"/>
</dbReference>
<sequence length="197" mass="22295">MILLIDNYDSFTHNLAQLLGFEQDVTIVRNDSDDIFRLVEQATAIVISPGPGTPTETGHVKEVIKQFYQSKPMLGICLGHQTIAEVFGAQVIIAKEVRHGKQSVIKVNRNNQLFKGTHFENTVMRYHSLVIDQQTLPKEFMITALAADDQEIMAIEHQEYPIFGLQFHPESIGTPSGAIIIKNFIQLMEEKRYARTI</sequence>
<evidence type="ECO:0000313" key="3">
    <source>
        <dbReference type="EMBL" id="ALS02177.1"/>
    </source>
</evidence>
<dbReference type="PRINTS" id="PR00096">
    <property type="entry name" value="GATASE"/>
</dbReference>
<keyword evidence="1" id="KW-0315">Glutamine amidotransferase</keyword>
<dbReference type="EMBL" id="CP013614">
    <property type="protein sequence ID" value="ALS02177.1"/>
    <property type="molecule type" value="Genomic_DNA"/>
</dbReference>
<dbReference type="InterPro" id="IPR017926">
    <property type="entry name" value="GATASE"/>
</dbReference>
<protein>
    <submittedName>
        <fullName evidence="3">Anthranilate synthase subunit II</fullName>
    </submittedName>
</protein>
<keyword evidence="4" id="KW-1185">Reference proteome</keyword>
<accession>A0ABN4JBE1</accession>
<dbReference type="Pfam" id="PF00117">
    <property type="entry name" value="GATase"/>
    <property type="match status" value="1"/>
</dbReference>
<evidence type="ECO:0000313" key="4">
    <source>
        <dbReference type="Proteomes" id="UP000065511"/>
    </source>
</evidence>
<dbReference type="InterPro" id="IPR029062">
    <property type="entry name" value="Class_I_gatase-like"/>
</dbReference>
<dbReference type="InterPro" id="IPR050472">
    <property type="entry name" value="Anth_synth/Amidotransfase"/>
</dbReference>
<gene>
    <name evidence="3" type="ORF">ATZ33_12525</name>
</gene>
<dbReference type="SUPFAM" id="SSF52317">
    <property type="entry name" value="Class I glutamine amidotransferase-like"/>
    <property type="match status" value="1"/>
</dbReference>
<name>A0ABN4JBE1_9ENTE</name>
<dbReference type="Gene3D" id="3.40.50.880">
    <property type="match status" value="1"/>
</dbReference>
<evidence type="ECO:0000259" key="2">
    <source>
        <dbReference type="Pfam" id="PF00117"/>
    </source>
</evidence>
<reference evidence="3 4" key="1">
    <citation type="submission" date="2015-12" db="EMBL/GenBank/DDBJ databases">
        <authorList>
            <person name="Lauer A."/>
            <person name="Humrighouse B."/>
            <person name="Loparev V."/>
            <person name="Shewmaker P.L."/>
            <person name="Whitney A.M."/>
            <person name="McLaughlin R.W."/>
        </authorList>
    </citation>
    <scope>NUCLEOTIDE SEQUENCE [LARGE SCALE GENOMIC DNA]</scope>
    <source>
        <strain evidence="3 4">LMG 23085</strain>
    </source>
</reference>
<dbReference type="InterPro" id="IPR006221">
    <property type="entry name" value="TrpG/PapA_dom"/>
</dbReference>
<dbReference type="RefSeq" id="WP_071877192.1">
    <property type="nucleotide sequence ID" value="NZ_JXLC01000006.1"/>
</dbReference>